<evidence type="ECO:0000313" key="10">
    <source>
        <dbReference type="EMBL" id="CAF1662726.1"/>
    </source>
</evidence>
<dbReference type="InterPro" id="IPR027359">
    <property type="entry name" value="Volt_channel_dom_sf"/>
</dbReference>
<feature type="domain" description="BTB" evidence="9">
    <location>
        <begin position="23"/>
        <end position="125"/>
    </location>
</feature>
<protein>
    <recommendedName>
        <fullName evidence="9">BTB domain-containing protein</fullName>
    </recommendedName>
</protein>
<evidence type="ECO:0000256" key="6">
    <source>
        <dbReference type="ARBA" id="ARBA00023136"/>
    </source>
</evidence>
<evidence type="ECO:0000256" key="8">
    <source>
        <dbReference type="SAM" id="Phobius"/>
    </source>
</evidence>
<evidence type="ECO:0000256" key="1">
    <source>
        <dbReference type="ARBA" id="ARBA00004141"/>
    </source>
</evidence>
<keyword evidence="2" id="KW-0813">Transport</keyword>
<keyword evidence="4 8" id="KW-1133">Transmembrane helix</keyword>
<dbReference type="InterPro" id="IPR028325">
    <property type="entry name" value="VG_K_chnl"/>
</dbReference>
<organism evidence="10 11">
    <name type="scientific">Adineta ricciae</name>
    <name type="common">Rotifer</name>
    <dbReference type="NCBI Taxonomy" id="249248"/>
    <lineage>
        <taxon>Eukaryota</taxon>
        <taxon>Metazoa</taxon>
        <taxon>Spiralia</taxon>
        <taxon>Gnathifera</taxon>
        <taxon>Rotifera</taxon>
        <taxon>Eurotatoria</taxon>
        <taxon>Bdelloidea</taxon>
        <taxon>Adinetida</taxon>
        <taxon>Adinetidae</taxon>
        <taxon>Adineta</taxon>
    </lineage>
</organism>
<gene>
    <name evidence="10" type="ORF">XAT740_LOCUS57194</name>
</gene>
<comment type="subcellular location">
    <subcellularLocation>
        <location evidence="1">Membrane</location>
        <topology evidence="1">Multi-pass membrane protein</topology>
    </subcellularLocation>
</comment>
<evidence type="ECO:0000256" key="5">
    <source>
        <dbReference type="ARBA" id="ARBA00023065"/>
    </source>
</evidence>
<evidence type="ECO:0000256" key="2">
    <source>
        <dbReference type="ARBA" id="ARBA00022448"/>
    </source>
</evidence>
<dbReference type="PRINTS" id="PR01496">
    <property type="entry name" value="SHAKERCHANEL"/>
</dbReference>
<dbReference type="AlphaFoldDB" id="A0A816FKK4"/>
<dbReference type="InterPro" id="IPR000210">
    <property type="entry name" value="BTB/POZ_dom"/>
</dbReference>
<feature type="transmembrane region" description="Helical" evidence="8">
    <location>
        <begin position="150"/>
        <end position="172"/>
    </location>
</feature>
<dbReference type="GO" id="GO:0005251">
    <property type="term" value="F:delayed rectifier potassium channel activity"/>
    <property type="evidence" value="ECO:0007669"/>
    <property type="project" value="TreeGrafter"/>
</dbReference>
<dbReference type="PRINTS" id="PR00169">
    <property type="entry name" value="KCHANNEL"/>
</dbReference>
<name>A0A816FKK4_ADIRI</name>
<keyword evidence="5" id="KW-0406">Ion transport</keyword>
<dbReference type="Gene3D" id="1.20.120.350">
    <property type="entry name" value="Voltage-gated potassium channels. Chain C"/>
    <property type="match status" value="1"/>
</dbReference>
<dbReference type="Pfam" id="PF02214">
    <property type="entry name" value="BTB_2"/>
    <property type="match status" value="1"/>
</dbReference>
<comment type="caution">
    <text evidence="10">The sequence shown here is derived from an EMBL/GenBank/DDBJ whole genome shotgun (WGS) entry which is preliminary data.</text>
</comment>
<dbReference type="InterPro" id="IPR003131">
    <property type="entry name" value="T1-type_BTB"/>
</dbReference>
<dbReference type="GO" id="GO:0008076">
    <property type="term" value="C:voltage-gated potassium channel complex"/>
    <property type="evidence" value="ECO:0007669"/>
    <property type="project" value="InterPro"/>
</dbReference>
<dbReference type="Proteomes" id="UP000663828">
    <property type="component" value="Unassembled WGS sequence"/>
</dbReference>
<dbReference type="InterPro" id="IPR003972">
    <property type="entry name" value="K_chnl_volt-dep_Kv1"/>
</dbReference>
<accession>A0A816FKK4</accession>
<evidence type="ECO:0000256" key="4">
    <source>
        <dbReference type="ARBA" id="ARBA00022989"/>
    </source>
</evidence>
<keyword evidence="11" id="KW-1185">Reference proteome</keyword>
<dbReference type="SUPFAM" id="SSF54695">
    <property type="entry name" value="POZ domain"/>
    <property type="match status" value="1"/>
</dbReference>
<feature type="non-terminal residue" evidence="10">
    <location>
        <position position="179"/>
    </location>
</feature>
<proteinExistence type="predicted"/>
<keyword evidence="6 8" id="KW-0472">Membrane</keyword>
<reference evidence="10" key="1">
    <citation type="submission" date="2021-02" db="EMBL/GenBank/DDBJ databases">
        <authorList>
            <person name="Nowell W R."/>
        </authorList>
    </citation>
    <scope>NUCLEOTIDE SEQUENCE</scope>
</reference>
<dbReference type="Gene3D" id="3.30.710.10">
    <property type="entry name" value="Potassium Channel Kv1.1, Chain A"/>
    <property type="match status" value="1"/>
</dbReference>
<dbReference type="PANTHER" id="PTHR11537">
    <property type="entry name" value="VOLTAGE-GATED POTASSIUM CHANNEL"/>
    <property type="match status" value="1"/>
</dbReference>
<keyword evidence="3 8" id="KW-0812">Transmembrane</keyword>
<dbReference type="SMART" id="SM00225">
    <property type="entry name" value="BTB"/>
    <property type="match status" value="1"/>
</dbReference>
<evidence type="ECO:0000256" key="7">
    <source>
        <dbReference type="ARBA" id="ARBA00023303"/>
    </source>
</evidence>
<dbReference type="PANTHER" id="PTHR11537:SF113">
    <property type="entry name" value="POTASSIUM VOLTAGE-GATED CHANNEL PROTEIN SHAKER"/>
    <property type="match status" value="1"/>
</dbReference>
<evidence type="ECO:0000313" key="11">
    <source>
        <dbReference type="Proteomes" id="UP000663828"/>
    </source>
</evidence>
<dbReference type="GO" id="GO:0001508">
    <property type="term" value="P:action potential"/>
    <property type="evidence" value="ECO:0007669"/>
    <property type="project" value="TreeGrafter"/>
</dbReference>
<sequence length="179" mass="20955">MMSQSRKTENHGDVDSRISEKSSIVRINVGGCQFEISLSSLNAFPESLLGDENKRKIFWNTSRQEYFFGRHRTCFEAILYYYQSNGRLRRPDNVPLDIFLEEIRFFQLGPKAFAQVVESENLREIKPKIMPNERWRRFIWQHLQYPESSILARGIYIISMAITLLSSITLAIETLPSSR</sequence>
<dbReference type="EMBL" id="CAJNOR010011640">
    <property type="protein sequence ID" value="CAF1662726.1"/>
    <property type="molecule type" value="Genomic_DNA"/>
</dbReference>
<evidence type="ECO:0000259" key="9">
    <source>
        <dbReference type="SMART" id="SM00225"/>
    </source>
</evidence>
<dbReference type="InterPro" id="IPR011333">
    <property type="entry name" value="SKP1/BTB/POZ_sf"/>
</dbReference>
<keyword evidence="7" id="KW-0407">Ion channel</keyword>
<evidence type="ECO:0000256" key="3">
    <source>
        <dbReference type="ARBA" id="ARBA00022692"/>
    </source>
</evidence>
<dbReference type="GO" id="GO:0051260">
    <property type="term" value="P:protein homooligomerization"/>
    <property type="evidence" value="ECO:0007669"/>
    <property type="project" value="InterPro"/>
</dbReference>